<organism evidence="2 3">
    <name type="scientific">Streptomyces scabichelini</name>
    <dbReference type="NCBI Taxonomy" id="2711217"/>
    <lineage>
        <taxon>Bacteria</taxon>
        <taxon>Bacillati</taxon>
        <taxon>Actinomycetota</taxon>
        <taxon>Actinomycetes</taxon>
        <taxon>Kitasatosporales</taxon>
        <taxon>Streptomycetaceae</taxon>
        <taxon>Streptomyces</taxon>
    </lineage>
</organism>
<accession>A0A6G4V2J9</accession>
<evidence type="ECO:0000256" key="1">
    <source>
        <dbReference type="SAM" id="MobiDB-lite"/>
    </source>
</evidence>
<dbReference type="EMBL" id="JAAKZY010000025">
    <property type="protein sequence ID" value="NGO08107.1"/>
    <property type="molecule type" value="Genomic_DNA"/>
</dbReference>
<gene>
    <name evidence="2" type="ORF">G5C60_10745</name>
</gene>
<evidence type="ECO:0000313" key="2">
    <source>
        <dbReference type="EMBL" id="NGO08107.1"/>
    </source>
</evidence>
<comment type="caution">
    <text evidence="2">The sequence shown here is derived from an EMBL/GenBank/DDBJ whole genome shotgun (WGS) entry which is preliminary data.</text>
</comment>
<feature type="region of interest" description="Disordered" evidence="1">
    <location>
        <begin position="50"/>
        <end position="74"/>
    </location>
</feature>
<dbReference type="Proteomes" id="UP000472335">
    <property type="component" value="Unassembled WGS sequence"/>
</dbReference>
<feature type="compositionally biased region" description="Low complexity" evidence="1">
    <location>
        <begin position="63"/>
        <end position="72"/>
    </location>
</feature>
<protein>
    <submittedName>
        <fullName evidence="2">Uncharacterized protein</fullName>
    </submittedName>
</protein>
<dbReference type="AlphaFoldDB" id="A0A6G4V2J9"/>
<evidence type="ECO:0000313" key="3">
    <source>
        <dbReference type="Proteomes" id="UP000472335"/>
    </source>
</evidence>
<dbReference type="RefSeq" id="WP_165257381.1">
    <property type="nucleotide sequence ID" value="NZ_JAAKZY010000025.1"/>
</dbReference>
<proteinExistence type="predicted"/>
<reference evidence="2 3" key="1">
    <citation type="submission" date="2020-02" db="EMBL/GenBank/DDBJ databases">
        <title>Whole-genome analyses of novel actinobacteria.</title>
        <authorList>
            <person name="Sahin N."/>
            <person name="Gencbay T."/>
        </authorList>
    </citation>
    <scope>NUCLEOTIDE SEQUENCE [LARGE SCALE GENOMIC DNA]</scope>
    <source>
        <strain evidence="2 3">HC44</strain>
    </source>
</reference>
<keyword evidence="3" id="KW-1185">Reference proteome</keyword>
<sequence>MSSQADASSEGISVSPGGLMHPRRALAAVISATAAAVLVLGAAPGAFADGPCGSTADPDADVDVSGSAAGSDADVDVTADVDDQGAEVGAVIEAETEADIPVFVFDDEVGNSYRNCANVQI</sequence>
<name>A0A6G4V2J9_9ACTN</name>